<dbReference type="InterPro" id="IPR011042">
    <property type="entry name" value="6-blade_b-propeller_TolB-like"/>
</dbReference>
<reference evidence="2" key="1">
    <citation type="journal article" date="2005" name="Proc. Natl. Acad. Sci. U.S.A.">
        <title>The psychrophilic lifestyle as revealed by the genome sequence of Colwellia psychrerythraea 34H through genomic and proteomic analyses.</title>
        <authorList>
            <person name="Methe B.A."/>
            <person name="Nelson K.E."/>
            <person name="Deming J.W."/>
            <person name="Momen B."/>
            <person name="Melamud E."/>
            <person name="Zhang X."/>
            <person name="Moult J."/>
            <person name="Madupu R."/>
            <person name="Nelson W.C."/>
            <person name="Dodson R.J."/>
            <person name="Brinkac L.M."/>
            <person name="Daugherty S.C."/>
            <person name="Durkin A.S."/>
            <person name="DeBoy R.T."/>
            <person name="Kolonay J.F."/>
            <person name="Sullivan S.A."/>
            <person name="Zhou L."/>
            <person name="Davidsen T.M."/>
            <person name="Wu M."/>
            <person name="Huston A.L."/>
            <person name="Lewis M."/>
            <person name="Weaver B."/>
            <person name="Weidman J.F."/>
            <person name="Khouri H."/>
            <person name="Utterback T.R."/>
            <person name="Feldblyum T.V."/>
            <person name="Fraser C.M."/>
        </authorList>
    </citation>
    <scope>NUCLEOTIDE SEQUENCE [LARGE SCALE GENOMIC DNA]</scope>
    <source>
        <strain evidence="2">34H</strain>
    </source>
</reference>
<dbReference type="SUPFAM" id="SSF50952">
    <property type="entry name" value="Soluble quinoprotein glucose dehydrogenase"/>
    <property type="match status" value="1"/>
</dbReference>
<gene>
    <name evidence="2" type="ordered locus">CPS_1304</name>
</gene>
<proteinExistence type="predicted"/>
<dbReference type="Gene3D" id="2.120.10.30">
    <property type="entry name" value="TolB, C-terminal domain"/>
    <property type="match status" value="1"/>
</dbReference>
<dbReference type="InterPro" id="IPR011041">
    <property type="entry name" value="Quinoprot_gluc/sorb_DH_b-prop"/>
</dbReference>
<dbReference type="InterPro" id="IPR012938">
    <property type="entry name" value="Glc/Sorbosone_DH"/>
</dbReference>
<evidence type="ECO:0000313" key="3">
    <source>
        <dbReference type="Proteomes" id="UP000000547"/>
    </source>
</evidence>
<protein>
    <recommendedName>
        <fullName evidence="1">Glucose/Sorbosone dehydrogenase domain-containing protein</fullName>
    </recommendedName>
</protein>
<dbReference type="HOGENOM" id="CLU_012253_1_1_6"/>
<sequence length="405" mass="45201">MIMMKYRLIMINPIGITTMSLFRNIKLKIKLARKTLSIIACCTLVPFVANSNETLLASLSQFNENITAKLHFADSGIPWGMAWLPNGDLLITLRDGELKRLKKGQSIADTISDLPEIAVGSQGGLLDIAVHPDYANNGWIYFSYAKEDNKGNKSTAIMRAKLNDKMLTDQEDIYVAQAYGRKGVHFGSRLVFDNQGYLYFSIGDRGQRDVNPQDITRDAGKVYRLHDDGRIPDDNPFVNNDKAKKAIYSYGHRNPQGMVKHPITGDIWTHEHGPRGGDEVNLIGKGKNYGWPIISYGINYSGTEITDLTQKKGMEQPLWYWDPSIAPSGMAFVTSDKYPHWQGNILVGSLKFGQIVMVTLAGNKAVKAEVVKDELTRVRNIKQGPDGYVYVAVDGQGIYKLIPKL</sequence>
<dbReference type="KEGG" id="cps:CPS_1304"/>
<dbReference type="PANTHER" id="PTHR19328">
    <property type="entry name" value="HEDGEHOG-INTERACTING PROTEIN"/>
    <property type="match status" value="1"/>
</dbReference>
<evidence type="ECO:0000259" key="1">
    <source>
        <dbReference type="Pfam" id="PF07995"/>
    </source>
</evidence>
<dbReference type="Pfam" id="PF07995">
    <property type="entry name" value="GSDH"/>
    <property type="match status" value="1"/>
</dbReference>
<dbReference type="Proteomes" id="UP000000547">
    <property type="component" value="Chromosome"/>
</dbReference>
<dbReference type="PANTHER" id="PTHR19328:SF75">
    <property type="entry name" value="ALDOSE SUGAR DEHYDROGENASE YLII"/>
    <property type="match status" value="1"/>
</dbReference>
<dbReference type="STRING" id="167879.CPS_1304"/>
<organism evidence="2 3">
    <name type="scientific">Colwellia psychrerythraea (strain 34H / ATCC BAA-681)</name>
    <name type="common">Vibrio psychroerythus</name>
    <dbReference type="NCBI Taxonomy" id="167879"/>
    <lineage>
        <taxon>Bacteria</taxon>
        <taxon>Pseudomonadati</taxon>
        <taxon>Pseudomonadota</taxon>
        <taxon>Gammaproteobacteria</taxon>
        <taxon>Alteromonadales</taxon>
        <taxon>Colwelliaceae</taxon>
        <taxon>Colwellia</taxon>
    </lineage>
</organism>
<evidence type="ECO:0000313" key="2">
    <source>
        <dbReference type="EMBL" id="AAZ27796.1"/>
    </source>
</evidence>
<name>Q486G8_COLP3</name>
<accession>Q486G8</accession>
<dbReference type="AlphaFoldDB" id="Q486G8"/>
<dbReference type="EMBL" id="CP000083">
    <property type="protein sequence ID" value="AAZ27796.1"/>
    <property type="molecule type" value="Genomic_DNA"/>
</dbReference>
<feature type="domain" description="Glucose/Sorbosone dehydrogenase" evidence="1">
    <location>
        <begin position="77"/>
        <end position="396"/>
    </location>
</feature>